<sequence>MDTRPSAPSPAQQSEPNSVPPTIAATASPAHPQPTPPNRPLSSATPGSTTSTTSPTVPPPNAISGPRGWQPGGKWDCAVCQRSFKPNEKADHLMGKPHRKRLVACEEAEKKRIREELARESAETRSRSGVGMPESSRSATGIQSACVEAVAQGAPARPELWECVVCERTMMSMSKASHLSGNLHGQSELRREMEWQKEKEKEVHKLEQEEVRKIEPEIEREELRRTERIRIEEQKKKDEEEQMRIAEEVRKDGEKKRRDIQRIEEIRAKEERRKNEEAERVEFQRVEMIRIEEERRENEEAKRIELQRIEEIRVAEEKRQNEETERVEMVKIEEERRENKEAERVELLRAEKIRIEEEIRDNEQAQYQRTEMIRVEEQNRIRVEQLRINEEESNRVRKAKLDQETIAAADKELRITQENERAEWMREQAEAAVAARQMEGQLRIEQEDRRKEWLRKQEAQASAAWRMEEQHRIEEEKRRKEWMRKQEEQASAAWRMEGQLRIEEESRRRQWFGNQEEEAAAAWQMGQYLRLEQQNSRKESTRKLAEAAATAAAAEHTRREQFRKQEEEAAWQKQELQIVEERENAQRLAEQVQVELERRRMEDVELQQQVTNRLAREQVEHIHNISSPGSSIGPTGWLQQGTPNFQYTSQGASIYGSGSQSAYLQWQEMMQEMHQQQLWLPQHVTLSFPIPITFPSNLPPILYRVYDETSVSKYFWDGFTAASSFMPQDAFHFGNMVNLHGNWSSREGTPFISVTSSPEAVAWHVGIRQASRNQPNIMIALIDTAALLGPCQTTVWKMHDARDHFGLQPWKCHRRAFDNEYICALRIPARAIFACCKPNYFVQNAQMFLDGMERDRIGPVGKMDRENMVV</sequence>
<evidence type="ECO:0000313" key="5">
    <source>
        <dbReference type="EMBL" id="KAL0639447.1"/>
    </source>
</evidence>
<reference evidence="5 6" key="1">
    <citation type="submission" date="2024-02" db="EMBL/GenBank/DDBJ databases">
        <title>Discinaceae phylogenomics.</title>
        <authorList>
            <person name="Dirks A.C."/>
            <person name="James T.Y."/>
        </authorList>
    </citation>
    <scope>NUCLEOTIDE SEQUENCE [LARGE SCALE GENOMIC DNA]</scope>
    <source>
        <strain evidence="5 6">ACD0624</strain>
    </source>
</reference>
<proteinExistence type="predicted"/>
<feature type="region of interest" description="Disordered" evidence="3">
    <location>
        <begin position="117"/>
        <end position="137"/>
    </location>
</feature>
<feature type="compositionally biased region" description="Low complexity" evidence="3">
    <location>
        <begin position="1"/>
        <end position="14"/>
    </location>
</feature>
<feature type="domain" description="U1-type" evidence="4">
    <location>
        <begin position="158"/>
        <end position="191"/>
    </location>
</feature>
<protein>
    <recommendedName>
        <fullName evidence="4">U1-type domain-containing protein</fullName>
    </recommendedName>
</protein>
<dbReference type="InterPro" id="IPR056009">
    <property type="entry name" value="DUF7587"/>
</dbReference>
<dbReference type="SMART" id="SM00451">
    <property type="entry name" value="ZnF_U1"/>
    <property type="match status" value="2"/>
</dbReference>
<evidence type="ECO:0000256" key="3">
    <source>
        <dbReference type="SAM" id="MobiDB-lite"/>
    </source>
</evidence>
<keyword evidence="1" id="KW-0863">Zinc-finger</keyword>
<comment type="caution">
    <text evidence="5">The sequence shown here is derived from an EMBL/GenBank/DDBJ whole genome shotgun (WGS) entry which is preliminary data.</text>
</comment>
<keyword evidence="2" id="KW-0175">Coiled coil</keyword>
<organism evidence="5 6">
    <name type="scientific">Discina gigas</name>
    <dbReference type="NCBI Taxonomy" id="1032678"/>
    <lineage>
        <taxon>Eukaryota</taxon>
        <taxon>Fungi</taxon>
        <taxon>Dikarya</taxon>
        <taxon>Ascomycota</taxon>
        <taxon>Pezizomycotina</taxon>
        <taxon>Pezizomycetes</taxon>
        <taxon>Pezizales</taxon>
        <taxon>Discinaceae</taxon>
        <taxon>Discina</taxon>
    </lineage>
</organism>
<dbReference type="Pfam" id="PF24494">
    <property type="entry name" value="DUF7587"/>
    <property type="match status" value="1"/>
</dbReference>
<feature type="coiled-coil region" evidence="2">
    <location>
        <begin position="562"/>
        <end position="602"/>
    </location>
</feature>
<evidence type="ECO:0000256" key="2">
    <source>
        <dbReference type="SAM" id="Coils"/>
    </source>
</evidence>
<evidence type="ECO:0000313" key="6">
    <source>
        <dbReference type="Proteomes" id="UP001447188"/>
    </source>
</evidence>
<dbReference type="InterPro" id="IPR003604">
    <property type="entry name" value="Matrin/U1-like-C_Znf_C2H2"/>
</dbReference>
<gene>
    <name evidence="5" type="ORF">Q9L58_001475</name>
</gene>
<feature type="coiled-coil region" evidence="2">
    <location>
        <begin position="223"/>
        <end position="365"/>
    </location>
</feature>
<evidence type="ECO:0000259" key="4">
    <source>
        <dbReference type="SMART" id="SM00451"/>
    </source>
</evidence>
<evidence type="ECO:0000256" key="1">
    <source>
        <dbReference type="ARBA" id="ARBA00022771"/>
    </source>
</evidence>
<feature type="compositionally biased region" description="Low complexity" evidence="3">
    <location>
        <begin position="40"/>
        <end position="55"/>
    </location>
</feature>
<feature type="domain" description="U1-type" evidence="4">
    <location>
        <begin position="72"/>
        <end position="105"/>
    </location>
</feature>
<dbReference type="Proteomes" id="UP001447188">
    <property type="component" value="Unassembled WGS sequence"/>
</dbReference>
<keyword evidence="1" id="KW-0862">Zinc</keyword>
<feature type="region of interest" description="Disordered" evidence="3">
    <location>
        <begin position="1"/>
        <end position="72"/>
    </location>
</feature>
<keyword evidence="6" id="KW-1185">Reference proteome</keyword>
<name>A0ABR3GUQ1_9PEZI</name>
<keyword evidence="1" id="KW-0479">Metal-binding</keyword>
<feature type="compositionally biased region" description="Basic and acidic residues" evidence="3">
    <location>
        <begin position="117"/>
        <end position="126"/>
    </location>
</feature>
<dbReference type="EMBL" id="JBBBZM010000011">
    <property type="protein sequence ID" value="KAL0639447.1"/>
    <property type="molecule type" value="Genomic_DNA"/>
</dbReference>
<accession>A0ABR3GUQ1</accession>